<feature type="region of interest" description="Disordered" evidence="2">
    <location>
        <begin position="278"/>
        <end position="298"/>
    </location>
</feature>
<dbReference type="Proteomes" id="UP000799424">
    <property type="component" value="Unassembled WGS sequence"/>
</dbReference>
<evidence type="ECO:0000313" key="5">
    <source>
        <dbReference type="Proteomes" id="UP000799424"/>
    </source>
</evidence>
<evidence type="ECO:0000256" key="3">
    <source>
        <dbReference type="SAM" id="SignalP"/>
    </source>
</evidence>
<dbReference type="EMBL" id="MU006231">
    <property type="protein sequence ID" value="KAF2824052.1"/>
    <property type="molecule type" value="Genomic_DNA"/>
</dbReference>
<dbReference type="InterPro" id="IPR051532">
    <property type="entry name" value="Ester_Hydrolysis_Enzymes"/>
</dbReference>
<keyword evidence="5" id="KW-1185">Reference proteome</keyword>
<dbReference type="InterPro" id="IPR001087">
    <property type="entry name" value="GDSL"/>
</dbReference>
<reference evidence="4" key="1">
    <citation type="journal article" date="2020" name="Stud. Mycol.">
        <title>101 Dothideomycetes genomes: a test case for predicting lifestyles and emergence of pathogens.</title>
        <authorList>
            <person name="Haridas S."/>
            <person name="Albert R."/>
            <person name="Binder M."/>
            <person name="Bloem J."/>
            <person name="Labutti K."/>
            <person name="Salamov A."/>
            <person name="Andreopoulos B."/>
            <person name="Baker S."/>
            <person name="Barry K."/>
            <person name="Bills G."/>
            <person name="Bluhm B."/>
            <person name="Cannon C."/>
            <person name="Castanera R."/>
            <person name="Culley D."/>
            <person name="Daum C."/>
            <person name="Ezra D."/>
            <person name="Gonzalez J."/>
            <person name="Henrissat B."/>
            <person name="Kuo A."/>
            <person name="Liang C."/>
            <person name="Lipzen A."/>
            <person name="Lutzoni F."/>
            <person name="Magnuson J."/>
            <person name="Mondo S."/>
            <person name="Nolan M."/>
            <person name="Ohm R."/>
            <person name="Pangilinan J."/>
            <person name="Park H.-J."/>
            <person name="Ramirez L."/>
            <person name="Alfaro M."/>
            <person name="Sun H."/>
            <person name="Tritt A."/>
            <person name="Yoshinaga Y."/>
            <person name="Zwiers L.-H."/>
            <person name="Turgeon B."/>
            <person name="Goodwin S."/>
            <person name="Spatafora J."/>
            <person name="Crous P."/>
            <person name="Grigoriev I."/>
        </authorList>
    </citation>
    <scope>NUCLEOTIDE SEQUENCE</scope>
    <source>
        <strain evidence="4">CBS 113818</strain>
    </source>
</reference>
<dbReference type="InterPro" id="IPR036514">
    <property type="entry name" value="SGNH_hydro_sf"/>
</dbReference>
<keyword evidence="1" id="KW-0175">Coiled coil</keyword>
<evidence type="ECO:0000313" key="4">
    <source>
        <dbReference type="EMBL" id="KAF2824052.1"/>
    </source>
</evidence>
<dbReference type="GO" id="GO:0004622">
    <property type="term" value="F:phosphatidylcholine lysophospholipase activity"/>
    <property type="evidence" value="ECO:0007669"/>
    <property type="project" value="TreeGrafter"/>
</dbReference>
<keyword evidence="3" id="KW-0732">Signal</keyword>
<dbReference type="Pfam" id="PF00657">
    <property type="entry name" value="Lipase_GDSL"/>
    <property type="match status" value="1"/>
</dbReference>
<feature type="compositionally biased region" description="Basic and acidic residues" evidence="2">
    <location>
        <begin position="278"/>
        <end position="291"/>
    </location>
</feature>
<feature type="signal peptide" evidence="3">
    <location>
        <begin position="1"/>
        <end position="23"/>
    </location>
</feature>
<evidence type="ECO:0000256" key="2">
    <source>
        <dbReference type="SAM" id="MobiDB-lite"/>
    </source>
</evidence>
<dbReference type="PANTHER" id="PTHR30383">
    <property type="entry name" value="THIOESTERASE 1/PROTEASE 1/LYSOPHOSPHOLIPASE L1"/>
    <property type="match status" value="1"/>
</dbReference>
<keyword evidence="4" id="KW-0378">Hydrolase</keyword>
<gene>
    <name evidence="4" type="ORF">CC86DRAFT_63396</name>
</gene>
<evidence type="ECO:0000256" key="1">
    <source>
        <dbReference type="SAM" id="Coils"/>
    </source>
</evidence>
<feature type="chain" id="PRO_5025361583" evidence="3">
    <location>
        <begin position="24"/>
        <end position="298"/>
    </location>
</feature>
<protein>
    <submittedName>
        <fullName evidence="4">SGNH hydrolase</fullName>
    </submittedName>
</protein>
<feature type="coiled-coil region" evidence="1">
    <location>
        <begin position="209"/>
        <end position="239"/>
    </location>
</feature>
<name>A0A6A6ZSJ9_9PLEO</name>
<dbReference type="OrthoDB" id="3915838at2759"/>
<organism evidence="4 5">
    <name type="scientific">Ophiobolus disseminans</name>
    <dbReference type="NCBI Taxonomy" id="1469910"/>
    <lineage>
        <taxon>Eukaryota</taxon>
        <taxon>Fungi</taxon>
        <taxon>Dikarya</taxon>
        <taxon>Ascomycota</taxon>
        <taxon>Pezizomycotina</taxon>
        <taxon>Dothideomycetes</taxon>
        <taxon>Pleosporomycetidae</taxon>
        <taxon>Pleosporales</taxon>
        <taxon>Pleosporineae</taxon>
        <taxon>Phaeosphaeriaceae</taxon>
        <taxon>Ophiobolus</taxon>
    </lineage>
</organism>
<dbReference type="CDD" id="cd01833">
    <property type="entry name" value="XynB_like"/>
    <property type="match status" value="1"/>
</dbReference>
<accession>A0A6A6ZSJ9</accession>
<dbReference type="PANTHER" id="PTHR30383:SF31">
    <property type="entry name" value="SGNH HYDROLASE-TYPE ESTERASE DOMAIN-CONTAINING PROTEIN-RELATED"/>
    <property type="match status" value="1"/>
</dbReference>
<dbReference type="AlphaFoldDB" id="A0A6A6ZSJ9"/>
<dbReference type="SUPFAM" id="SSF52266">
    <property type="entry name" value="SGNH hydrolase"/>
    <property type="match status" value="1"/>
</dbReference>
<dbReference type="Gene3D" id="3.40.50.1110">
    <property type="entry name" value="SGNH hydrolase"/>
    <property type="match status" value="1"/>
</dbReference>
<proteinExistence type="predicted"/>
<sequence length="298" mass="33286">MWLNQRSFIGAVTALSLLSSANGRAISRRDDFCPESDLVNDNGDHWDGSPSQLFESTFHLAEQQAEQQKVSPKWLRILPLGASITRGLKSTPEDGYRKSLREHLKSLGHNVNMVGSHVNKDGSMQDGEHEGVAGARIDQVYHNMDASSTTKPNIYLINAGTNDCQQNYKKMEGTIDRLNDLLTKAWDKSKKSTIILSTLTPSYNGEGPNKRVNDLNKKIRDLVKKLKDQKRRIVLAEMNDGFLSKKDMNADGIHPTNDGYKKMAAVWTTAILKARQEKLLQEPENTGKSDDMVTTSES</sequence>